<gene>
    <name evidence="10" type="ORF">FHR99_002116</name>
</gene>
<dbReference type="InterPro" id="IPR009075">
    <property type="entry name" value="AcylCo_DH/oxidase_C"/>
</dbReference>
<keyword evidence="5 6" id="KW-0560">Oxidoreductase</keyword>
<reference evidence="10 11" key="1">
    <citation type="submission" date="2020-08" db="EMBL/GenBank/DDBJ databases">
        <title>Genomic Encyclopedia of Type Strains, Phase III (KMG-III): the genomes of soil and plant-associated and newly described type strains.</title>
        <authorList>
            <person name="Whitman W."/>
        </authorList>
    </citation>
    <scope>NUCLEOTIDE SEQUENCE [LARGE SCALE GENOMIC DNA]</scope>
    <source>
        <strain evidence="10 11">CECT 8654</strain>
    </source>
</reference>
<evidence type="ECO:0000256" key="6">
    <source>
        <dbReference type="RuleBase" id="RU362125"/>
    </source>
</evidence>
<protein>
    <submittedName>
        <fullName evidence="10">Acyl-CoA dehydrogenase</fullName>
        <ecNumber evidence="10">1.3.8.7</ecNumber>
    </submittedName>
</protein>
<dbReference type="GO" id="GO:0070991">
    <property type="term" value="F:medium-chain fatty acyl-CoA dehydrogenase activity"/>
    <property type="evidence" value="ECO:0007669"/>
    <property type="project" value="UniProtKB-EC"/>
</dbReference>
<sequence length="391" mass="43124">MALSFDSARLHNPYLTEEHEAWRHQLRRFLDAEVVPYLDDWEESGEIPDALWTKAADIGLLQLGYPEAYGGLSEGIDAWYSNITNEELTRAGSAGGLASNLLIHGIGLPPVAHFGSEAMKQEVIPPIMAGEKRIALGITEPSGGSDVANITTTARREGDHYIVNGSKTFISGAMKANWISAAVRTGGEGARGVSMLLIPTDLPGVSRTRLDRKQGWWCAETGTLYFDEVRVPVENLIGEEGQGFLVIMSNFNPERIGLAVTMEAASRVCLEEAVEWAQQRKTFGKRLADHQVIRHKIASMKQKINATQAYINYVTQAHIENRLSPGDLALAKVQASETMEYCTREASQILGGACYLRGNRVERFYREVRVNAIGGGSEEIMRDLAARQYQL</sequence>
<feature type="domain" description="Acyl-CoA dehydrogenase/oxidase N-terminal" evidence="9">
    <location>
        <begin position="16"/>
        <end position="131"/>
    </location>
</feature>
<organism evidence="10 11">
    <name type="scientific">Litorivivens lipolytica</name>
    <dbReference type="NCBI Taxonomy" id="1524264"/>
    <lineage>
        <taxon>Bacteria</taxon>
        <taxon>Pseudomonadati</taxon>
        <taxon>Pseudomonadota</taxon>
        <taxon>Gammaproteobacteria</taxon>
        <taxon>Litorivivens</taxon>
    </lineage>
</organism>
<feature type="domain" description="Acyl-CoA oxidase/dehydrogenase middle" evidence="8">
    <location>
        <begin position="135"/>
        <end position="229"/>
    </location>
</feature>
<evidence type="ECO:0000259" key="9">
    <source>
        <dbReference type="Pfam" id="PF02771"/>
    </source>
</evidence>
<evidence type="ECO:0000259" key="8">
    <source>
        <dbReference type="Pfam" id="PF02770"/>
    </source>
</evidence>
<comment type="caution">
    <text evidence="10">The sequence shown here is derived from an EMBL/GenBank/DDBJ whole genome shotgun (WGS) entry which is preliminary data.</text>
</comment>
<dbReference type="Pfam" id="PF02770">
    <property type="entry name" value="Acyl-CoA_dh_M"/>
    <property type="match status" value="1"/>
</dbReference>
<dbReference type="EMBL" id="JACHWY010000002">
    <property type="protein sequence ID" value="MBB3047850.1"/>
    <property type="molecule type" value="Genomic_DNA"/>
</dbReference>
<dbReference type="InterPro" id="IPR009100">
    <property type="entry name" value="AcylCoA_DH/oxidase_NM_dom_sf"/>
</dbReference>
<keyword evidence="11" id="KW-1185">Reference proteome</keyword>
<evidence type="ECO:0000256" key="5">
    <source>
        <dbReference type="ARBA" id="ARBA00023002"/>
    </source>
</evidence>
<comment type="similarity">
    <text evidence="2 6">Belongs to the acyl-CoA dehydrogenase family.</text>
</comment>
<dbReference type="InterPro" id="IPR013786">
    <property type="entry name" value="AcylCoA_DH/ox_N"/>
</dbReference>
<dbReference type="InterPro" id="IPR006091">
    <property type="entry name" value="Acyl-CoA_Oxase/DH_mid-dom"/>
</dbReference>
<dbReference type="InterPro" id="IPR037069">
    <property type="entry name" value="AcylCoA_DH/ox_N_sf"/>
</dbReference>
<dbReference type="Gene3D" id="2.40.110.10">
    <property type="entry name" value="Butyryl-CoA Dehydrogenase, subunit A, domain 2"/>
    <property type="match status" value="1"/>
</dbReference>
<dbReference type="Pfam" id="PF02771">
    <property type="entry name" value="Acyl-CoA_dh_N"/>
    <property type="match status" value="1"/>
</dbReference>
<comment type="cofactor">
    <cofactor evidence="1 6">
        <name>FAD</name>
        <dbReference type="ChEBI" id="CHEBI:57692"/>
    </cofactor>
</comment>
<evidence type="ECO:0000256" key="4">
    <source>
        <dbReference type="ARBA" id="ARBA00022827"/>
    </source>
</evidence>
<dbReference type="GO" id="GO:0033539">
    <property type="term" value="P:fatty acid beta-oxidation using acyl-CoA dehydrogenase"/>
    <property type="evidence" value="ECO:0007669"/>
    <property type="project" value="TreeGrafter"/>
</dbReference>
<dbReference type="Gene3D" id="1.20.140.10">
    <property type="entry name" value="Butyryl-CoA Dehydrogenase, subunit A, domain 3"/>
    <property type="match status" value="1"/>
</dbReference>
<dbReference type="GO" id="GO:0050660">
    <property type="term" value="F:flavin adenine dinucleotide binding"/>
    <property type="evidence" value="ECO:0007669"/>
    <property type="project" value="InterPro"/>
</dbReference>
<dbReference type="PANTHER" id="PTHR48083:SF28">
    <property type="entry name" value="ACYL-COA DEHYDROGENASE FAMILY PROTEIN (AFU_ORTHOLOGUE AFUA_6G10880)-RELATED"/>
    <property type="match status" value="1"/>
</dbReference>
<dbReference type="InterPro" id="IPR050741">
    <property type="entry name" value="Acyl-CoA_dehydrogenase"/>
</dbReference>
<evidence type="ECO:0000313" key="10">
    <source>
        <dbReference type="EMBL" id="MBB3047850.1"/>
    </source>
</evidence>
<dbReference type="FunFam" id="2.40.110.10:FF:000002">
    <property type="entry name" value="Acyl-CoA dehydrogenase fadE12"/>
    <property type="match status" value="1"/>
</dbReference>
<name>A0A7W4W5R6_9GAMM</name>
<dbReference type="RefSeq" id="WP_183410607.1">
    <property type="nucleotide sequence ID" value="NZ_JACHWY010000002.1"/>
</dbReference>
<dbReference type="SUPFAM" id="SSF47203">
    <property type="entry name" value="Acyl-CoA dehydrogenase C-terminal domain-like"/>
    <property type="match status" value="1"/>
</dbReference>
<dbReference type="AlphaFoldDB" id="A0A7W4W5R6"/>
<dbReference type="InterPro" id="IPR036250">
    <property type="entry name" value="AcylCo_DH-like_C"/>
</dbReference>
<accession>A0A7W4W5R6</accession>
<evidence type="ECO:0000313" key="11">
    <source>
        <dbReference type="Proteomes" id="UP000537130"/>
    </source>
</evidence>
<dbReference type="PIRSF" id="PIRSF016578">
    <property type="entry name" value="HsaA"/>
    <property type="match status" value="1"/>
</dbReference>
<evidence type="ECO:0000256" key="3">
    <source>
        <dbReference type="ARBA" id="ARBA00022630"/>
    </source>
</evidence>
<proteinExistence type="inferred from homology"/>
<dbReference type="EC" id="1.3.8.7" evidence="10"/>
<keyword evidence="3 6" id="KW-0285">Flavoprotein</keyword>
<evidence type="ECO:0000256" key="1">
    <source>
        <dbReference type="ARBA" id="ARBA00001974"/>
    </source>
</evidence>
<dbReference type="Gene3D" id="1.10.540.10">
    <property type="entry name" value="Acyl-CoA dehydrogenase/oxidase, N-terminal domain"/>
    <property type="match status" value="1"/>
</dbReference>
<evidence type="ECO:0000259" key="7">
    <source>
        <dbReference type="Pfam" id="PF00441"/>
    </source>
</evidence>
<dbReference type="GO" id="GO:0005737">
    <property type="term" value="C:cytoplasm"/>
    <property type="evidence" value="ECO:0007669"/>
    <property type="project" value="TreeGrafter"/>
</dbReference>
<feature type="domain" description="Acyl-CoA dehydrogenase/oxidase C-terminal" evidence="7">
    <location>
        <begin position="241"/>
        <end position="388"/>
    </location>
</feature>
<dbReference type="Pfam" id="PF00441">
    <property type="entry name" value="Acyl-CoA_dh_1"/>
    <property type="match status" value="1"/>
</dbReference>
<keyword evidence="4 6" id="KW-0274">FAD</keyword>
<dbReference type="InterPro" id="IPR046373">
    <property type="entry name" value="Acyl-CoA_Oxase/DH_mid-dom_sf"/>
</dbReference>
<dbReference type="PANTHER" id="PTHR48083">
    <property type="entry name" value="MEDIUM-CHAIN SPECIFIC ACYL-COA DEHYDROGENASE, MITOCHONDRIAL-RELATED"/>
    <property type="match status" value="1"/>
</dbReference>
<evidence type="ECO:0000256" key="2">
    <source>
        <dbReference type="ARBA" id="ARBA00009347"/>
    </source>
</evidence>
<dbReference type="Proteomes" id="UP000537130">
    <property type="component" value="Unassembled WGS sequence"/>
</dbReference>
<dbReference type="SUPFAM" id="SSF56645">
    <property type="entry name" value="Acyl-CoA dehydrogenase NM domain-like"/>
    <property type="match status" value="1"/>
</dbReference>